<comment type="catalytic activity">
    <reaction evidence="15">
        <text>Fe(III)-heme b-[protein] + nitric oxide + H2O = Fe(II)-heme b-[protein] + nitrite + 2 H(+)</text>
        <dbReference type="Rhea" id="RHEA:77711"/>
        <dbReference type="Rhea" id="RHEA-COMP:18975"/>
        <dbReference type="Rhea" id="RHEA-COMP:18976"/>
        <dbReference type="ChEBI" id="CHEBI:15377"/>
        <dbReference type="ChEBI" id="CHEBI:15378"/>
        <dbReference type="ChEBI" id="CHEBI:16301"/>
        <dbReference type="ChEBI" id="CHEBI:16480"/>
        <dbReference type="ChEBI" id="CHEBI:55376"/>
        <dbReference type="ChEBI" id="CHEBI:60344"/>
    </reaction>
    <physiologicalReaction direction="right-to-left" evidence="15">
        <dbReference type="Rhea" id="RHEA:77713"/>
    </physiologicalReaction>
</comment>
<evidence type="ECO:0000256" key="13">
    <source>
        <dbReference type="ARBA" id="ARBA00044552"/>
    </source>
</evidence>
<comment type="similarity">
    <text evidence="1 17">Belongs to the globin family.</text>
</comment>
<dbReference type="InterPro" id="IPR009050">
    <property type="entry name" value="Globin-like_sf"/>
</dbReference>
<evidence type="ECO:0000256" key="2">
    <source>
        <dbReference type="ARBA" id="ARBA00019044"/>
    </source>
</evidence>
<evidence type="ECO:0000256" key="5">
    <source>
        <dbReference type="ARBA" id="ARBA00022617"/>
    </source>
</evidence>
<comment type="subcellular location">
    <subcellularLocation>
        <location evidence="11">Cytoplasm</location>
        <location evidence="11">Sarcoplasm</location>
    </subcellularLocation>
</comment>
<dbReference type="GO" id="GO:0019825">
    <property type="term" value="F:oxygen binding"/>
    <property type="evidence" value="ECO:0007669"/>
    <property type="project" value="InterPro"/>
</dbReference>
<dbReference type="Proteomes" id="UP001187315">
    <property type="component" value="Unassembled WGS sequence"/>
</dbReference>
<evidence type="ECO:0000256" key="11">
    <source>
        <dbReference type="ARBA" id="ARBA00044498"/>
    </source>
</evidence>
<dbReference type="GO" id="GO:0020037">
    <property type="term" value="F:heme binding"/>
    <property type="evidence" value="ECO:0007669"/>
    <property type="project" value="InterPro"/>
</dbReference>
<evidence type="ECO:0000256" key="17">
    <source>
        <dbReference type="RuleBase" id="RU000356"/>
    </source>
</evidence>
<feature type="domain" description="Globin" evidence="18">
    <location>
        <begin position="23"/>
        <end position="166"/>
    </location>
</feature>
<evidence type="ECO:0000256" key="12">
    <source>
        <dbReference type="ARBA" id="ARBA00044514"/>
    </source>
</evidence>
<dbReference type="PANTHER" id="PTHR47132:SF1">
    <property type="entry name" value="MYOGLOBIN"/>
    <property type="match status" value="1"/>
</dbReference>
<dbReference type="SUPFAM" id="SSF46458">
    <property type="entry name" value="Globin-like"/>
    <property type="match status" value="1"/>
</dbReference>
<reference evidence="19" key="1">
    <citation type="submission" date="2023-08" db="EMBL/GenBank/DDBJ databases">
        <title>Pelteobagrus vachellii genome.</title>
        <authorList>
            <person name="Liu H."/>
        </authorList>
    </citation>
    <scope>NUCLEOTIDE SEQUENCE</scope>
    <source>
        <strain evidence="19">PRFRI_2022a</strain>
        <tissue evidence="19">Muscle</tissue>
    </source>
</reference>
<keyword evidence="5 17" id="KW-0349">Heme</keyword>
<evidence type="ECO:0000259" key="18">
    <source>
        <dbReference type="PROSITE" id="PS01033"/>
    </source>
</evidence>
<dbReference type="Pfam" id="PF00042">
    <property type="entry name" value="Globin"/>
    <property type="match status" value="1"/>
</dbReference>
<keyword evidence="8" id="KW-0560">Oxidoreductase</keyword>
<evidence type="ECO:0000256" key="14">
    <source>
        <dbReference type="ARBA" id="ARBA00044553"/>
    </source>
</evidence>
<evidence type="ECO:0000256" key="7">
    <source>
        <dbReference type="ARBA" id="ARBA00022723"/>
    </source>
</evidence>
<dbReference type="InterPro" id="IPR002335">
    <property type="entry name" value="Myoglobin"/>
</dbReference>
<evidence type="ECO:0000256" key="15">
    <source>
        <dbReference type="ARBA" id="ARBA00048118"/>
    </source>
</evidence>
<evidence type="ECO:0000256" key="8">
    <source>
        <dbReference type="ARBA" id="ARBA00023002"/>
    </source>
</evidence>
<evidence type="ECO:0000313" key="19">
    <source>
        <dbReference type="EMBL" id="KAK2818262.1"/>
    </source>
</evidence>
<dbReference type="GO" id="GO:0016528">
    <property type="term" value="C:sarcoplasm"/>
    <property type="evidence" value="ECO:0007669"/>
    <property type="project" value="UniProtKB-SubCell"/>
</dbReference>
<dbReference type="GO" id="GO:0070062">
    <property type="term" value="C:extracellular exosome"/>
    <property type="evidence" value="ECO:0007669"/>
    <property type="project" value="TreeGrafter"/>
</dbReference>
<keyword evidence="3 17" id="KW-0813">Transport</keyword>
<evidence type="ECO:0000256" key="10">
    <source>
        <dbReference type="ARBA" id="ARBA00023179"/>
    </source>
</evidence>
<evidence type="ECO:0000256" key="9">
    <source>
        <dbReference type="ARBA" id="ARBA00023004"/>
    </source>
</evidence>
<dbReference type="Gene3D" id="6.10.140.2110">
    <property type="match status" value="1"/>
</dbReference>
<sequence length="172" mass="18754">MCISGTARKNLNKLLSLADNNTVLTMSDFDLVLKCWGKVESDYPGYGGEILTRLFSEHPDTQKLFPKFVAIPQSSLAGNKDVAAHGTTVLKKLADLVKAKGQHADILKPMATSHANIHKIPLNNFKLISEIIVQVFKEKAGLDAAGQDALRRVLAAVINDLDCYYKELGFAG</sequence>
<keyword evidence="20" id="KW-1185">Reference proteome</keyword>
<dbReference type="Gene3D" id="6.10.140.2100">
    <property type="match status" value="1"/>
</dbReference>
<comment type="catalytic activity">
    <reaction evidence="16">
        <text>H2O2 + AH2 = A + 2 H2O</text>
        <dbReference type="Rhea" id="RHEA:30275"/>
        <dbReference type="ChEBI" id="CHEBI:13193"/>
        <dbReference type="ChEBI" id="CHEBI:15377"/>
        <dbReference type="ChEBI" id="CHEBI:16240"/>
        <dbReference type="ChEBI" id="CHEBI:17499"/>
    </reaction>
</comment>
<comment type="subunit">
    <text evidence="12">Monomeric.</text>
</comment>
<dbReference type="PANTHER" id="PTHR47132">
    <property type="entry name" value="MYOGLOBIN"/>
    <property type="match status" value="1"/>
</dbReference>
<evidence type="ECO:0000256" key="1">
    <source>
        <dbReference type="ARBA" id="ARBA00008705"/>
    </source>
</evidence>
<keyword evidence="9" id="KW-0408">Iron</keyword>
<keyword evidence="7" id="KW-0479">Metal-binding</keyword>
<name>A0AA88J749_TACVA</name>
<dbReference type="GO" id="GO:0016491">
    <property type="term" value="F:oxidoreductase activity"/>
    <property type="evidence" value="ECO:0007669"/>
    <property type="project" value="UniProtKB-KW"/>
</dbReference>
<accession>A0AA88J749</accession>
<keyword evidence="10" id="KW-0514">Muscle protein</keyword>
<comment type="caution">
    <text evidence="19">The sequence shown here is derived from an EMBL/GenBank/DDBJ whole genome shotgun (WGS) entry which is preliminary data.</text>
</comment>
<gene>
    <name evidence="19" type="ORF">Q7C36_022195</name>
</gene>
<dbReference type="InterPro" id="IPR000971">
    <property type="entry name" value="Globin"/>
</dbReference>
<dbReference type="PRINTS" id="PR00613">
    <property type="entry name" value="MYOGLOBIN"/>
</dbReference>
<evidence type="ECO:0000256" key="16">
    <source>
        <dbReference type="ARBA" id="ARBA00049931"/>
    </source>
</evidence>
<dbReference type="PROSITE" id="PS01033">
    <property type="entry name" value="GLOBIN"/>
    <property type="match status" value="1"/>
</dbReference>
<keyword evidence="4" id="KW-0963">Cytoplasm</keyword>
<evidence type="ECO:0000256" key="4">
    <source>
        <dbReference type="ARBA" id="ARBA00022490"/>
    </source>
</evidence>
<proteinExistence type="inferred from homology"/>
<protein>
    <recommendedName>
        <fullName evidence="2">Myoglobin</fullName>
    </recommendedName>
    <alternativeName>
        <fullName evidence="13">Nitrite reductase MB</fullName>
    </alternativeName>
    <alternativeName>
        <fullName evidence="14">Pseudoperoxidase MB</fullName>
    </alternativeName>
</protein>
<keyword evidence="6 17" id="KW-0561">Oxygen transport</keyword>
<dbReference type="AlphaFoldDB" id="A0AA88J749"/>
<dbReference type="GO" id="GO:0005344">
    <property type="term" value="F:oxygen carrier activity"/>
    <property type="evidence" value="ECO:0007669"/>
    <property type="project" value="UniProtKB-KW"/>
</dbReference>
<dbReference type="EMBL" id="JAVHJS010000024">
    <property type="protein sequence ID" value="KAK2818262.1"/>
    <property type="molecule type" value="Genomic_DNA"/>
</dbReference>
<evidence type="ECO:0000313" key="20">
    <source>
        <dbReference type="Proteomes" id="UP001187315"/>
    </source>
</evidence>
<organism evidence="19 20">
    <name type="scientific">Tachysurus vachellii</name>
    <name type="common">Darkbarbel catfish</name>
    <name type="synonym">Pelteobagrus vachellii</name>
    <dbReference type="NCBI Taxonomy" id="175792"/>
    <lineage>
        <taxon>Eukaryota</taxon>
        <taxon>Metazoa</taxon>
        <taxon>Chordata</taxon>
        <taxon>Craniata</taxon>
        <taxon>Vertebrata</taxon>
        <taxon>Euteleostomi</taxon>
        <taxon>Actinopterygii</taxon>
        <taxon>Neopterygii</taxon>
        <taxon>Teleostei</taxon>
        <taxon>Ostariophysi</taxon>
        <taxon>Siluriformes</taxon>
        <taxon>Bagridae</taxon>
        <taxon>Tachysurus</taxon>
    </lineage>
</organism>
<evidence type="ECO:0000256" key="3">
    <source>
        <dbReference type="ARBA" id="ARBA00022448"/>
    </source>
</evidence>
<evidence type="ECO:0000256" key="6">
    <source>
        <dbReference type="ARBA" id="ARBA00022621"/>
    </source>
</evidence>
<dbReference type="GO" id="GO:0046872">
    <property type="term" value="F:metal ion binding"/>
    <property type="evidence" value="ECO:0007669"/>
    <property type="project" value="UniProtKB-KW"/>
</dbReference>